<accession>A0A1X7PAS6</accession>
<dbReference type="Proteomes" id="UP000193083">
    <property type="component" value="Unassembled WGS sequence"/>
</dbReference>
<organism evidence="1 2">
    <name type="scientific">Mesorhizobium australicum</name>
    <dbReference type="NCBI Taxonomy" id="536018"/>
    <lineage>
        <taxon>Bacteria</taxon>
        <taxon>Pseudomonadati</taxon>
        <taxon>Pseudomonadota</taxon>
        <taxon>Alphaproteobacteria</taxon>
        <taxon>Hyphomicrobiales</taxon>
        <taxon>Phyllobacteriaceae</taxon>
        <taxon>Mesorhizobium</taxon>
    </lineage>
</organism>
<gene>
    <name evidence="1" type="ORF">SAMN02982922_3659</name>
</gene>
<name>A0A1X7PAS6_9HYPH</name>
<dbReference type="AlphaFoldDB" id="A0A1X7PAS6"/>
<evidence type="ECO:0000313" key="1">
    <source>
        <dbReference type="EMBL" id="SMH48042.1"/>
    </source>
</evidence>
<protein>
    <recommendedName>
        <fullName evidence="3">DUF2948 domain-containing protein</fullName>
    </recommendedName>
</protein>
<dbReference type="InterPro" id="IPR021335">
    <property type="entry name" value="DUF2948"/>
</dbReference>
<dbReference type="OrthoDB" id="9806367at2"/>
<evidence type="ECO:0008006" key="3">
    <source>
        <dbReference type="Google" id="ProtNLM"/>
    </source>
</evidence>
<evidence type="ECO:0000313" key="2">
    <source>
        <dbReference type="Proteomes" id="UP000193083"/>
    </source>
</evidence>
<proteinExistence type="predicted"/>
<dbReference type="RefSeq" id="WP_085465455.1">
    <property type="nucleotide sequence ID" value="NZ_FXBL01000004.1"/>
</dbReference>
<dbReference type="EMBL" id="FXBL01000004">
    <property type="protein sequence ID" value="SMH48042.1"/>
    <property type="molecule type" value="Genomic_DNA"/>
</dbReference>
<reference evidence="1 2" key="1">
    <citation type="submission" date="2017-04" db="EMBL/GenBank/DDBJ databases">
        <authorList>
            <person name="Afonso C.L."/>
            <person name="Miller P.J."/>
            <person name="Scott M.A."/>
            <person name="Spackman E."/>
            <person name="Goraichik I."/>
            <person name="Dimitrov K.M."/>
            <person name="Suarez D.L."/>
            <person name="Swayne D.E."/>
        </authorList>
    </citation>
    <scope>NUCLEOTIDE SEQUENCE [LARGE SCALE GENOMIC DNA]</scope>
    <source>
        <strain evidence="1 2">B5P</strain>
    </source>
</reference>
<sequence>MEQLKLLALDADGLEIISAHVQDAVMQIGALDWSPKDRRFLIEMNRFVWEKAGGTFRRHNERRRSILHFDRVLAVRSTGIDRRKRDDVLSLLTIGFVEDDAPAGTIELLFAGGGSIALDVECVETRLTDLGAAWAASSRPEHGN</sequence>
<dbReference type="Pfam" id="PF11164">
    <property type="entry name" value="DUF2948"/>
    <property type="match status" value="1"/>
</dbReference>
<keyword evidence="2" id="KW-1185">Reference proteome</keyword>